<keyword evidence="1" id="KW-0805">Transcription regulation</keyword>
<evidence type="ECO:0000259" key="5">
    <source>
        <dbReference type="Pfam" id="PF04542"/>
    </source>
</evidence>
<dbReference type="InterPro" id="IPR014284">
    <property type="entry name" value="RNA_pol_sigma-70_dom"/>
</dbReference>
<dbReference type="GO" id="GO:0003677">
    <property type="term" value="F:DNA binding"/>
    <property type="evidence" value="ECO:0007669"/>
    <property type="project" value="UniProtKB-KW"/>
</dbReference>
<evidence type="ECO:0000256" key="1">
    <source>
        <dbReference type="ARBA" id="ARBA00023015"/>
    </source>
</evidence>
<dbReference type="PIRSF" id="PIRSF000770">
    <property type="entry name" value="RNA_pol_sigma-SigE/K"/>
    <property type="match status" value="1"/>
</dbReference>
<dbReference type="InterPro" id="IPR013324">
    <property type="entry name" value="RNA_pol_sigma_r3/r4-like"/>
</dbReference>
<organism evidence="7 8">
    <name type="scientific">Eubacterium coprostanoligenes</name>
    <dbReference type="NCBI Taxonomy" id="290054"/>
    <lineage>
        <taxon>Bacteria</taxon>
        <taxon>Bacillati</taxon>
        <taxon>Bacillota</taxon>
        <taxon>Clostridia</taxon>
        <taxon>Eubacteriales</taxon>
        <taxon>Eubacteriaceae</taxon>
        <taxon>Eubacterium</taxon>
    </lineage>
</organism>
<sequence>MVTKNRNEMIEDNIGLVHSIAKRFKGRGEEYDDLYQAGCVGLIKAVDNFDESKGFLFSTYAVPVIMGEIRRLFRDGGAVKVSRSLKEKSIKVQAIREKFIKKELREPTLSELSELCGIETEELSEVLNVINPVVSLSCTTEDGDETIDIPVDDTDKLFDRLSVHHAIKDLSNDELLLIKYRFYEGKTQCESAKLLGISQVQVSRREKQLLAKLRTRLE</sequence>
<feature type="domain" description="RNA polymerase sigma-70 region 4" evidence="6">
    <location>
        <begin position="166"/>
        <end position="214"/>
    </location>
</feature>
<dbReference type="GO" id="GO:0006352">
    <property type="term" value="P:DNA-templated transcription initiation"/>
    <property type="evidence" value="ECO:0007669"/>
    <property type="project" value="InterPro"/>
</dbReference>
<dbReference type="Pfam" id="PF04542">
    <property type="entry name" value="Sigma70_r2"/>
    <property type="match status" value="1"/>
</dbReference>
<proteinExistence type="predicted"/>
<dbReference type="InterPro" id="IPR007627">
    <property type="entry name" value="RNA_pol_sigma70_r2"/>
</dbReference>
<dbReference type="InterPro" id="IPR050239">
    <property type="entry name" value="Sigma-70_RNA_pol_init_factors"/>
</dbReference>
<keyword evidence="3" id="KW-0238">DNA-binding</keyword>
<accession>A0A1T4KVQ5</accession>
<dbReference type="RefSeq" id="WP_078768127.1">
    <property type="nucleotide sequence ID" value="NZ_FUWW01000005.1"/>
</dbReference>
<evidence type="ECO:0000259" key="6">
    <source>
        <dbReference type="Pfam" id="PF04545"/>
    </source>
</evidence>
<gene>
    <name evidence="7" type="ORF">SAMN02745114_00632</name>
</gene>
<name>A0A1T4KVQ5_9FIRM</name>
<dbReference type="InterPro" id="IPR000943">
    <property type="entry name" value="RNA_pol_sigma70"/>
</dbReference>
<evidence type="ECO:0000313" key="7">
    <source>
        <dbReference type="EMBL" id="SJZ46443.1"/>
    </source>
</evidence>
<dbReference type="InterPro" id="IPR036388">
    <property type="entry name" value="WH-like_DNA-bd_sf"/>
</dbReference>
<dbReference type="STRING" id="290054.SAMN02745114_00632"/>
<dbReference type="SUPFAM" id="SSF88946">
    <property type="entry name" value="Sigma2 domain of RNA polymerase sigma factors"/>
    <property type="match status" value="1"/>
</dbReference>
<dbReference type="GO" id="GO:0016987">
    <property type="term" value="F:sigma factor activity"/>
    <property type="evidence" value="ECO:0007669"/>
    <property type="project" value="UniProtKB-KW"/>
</dbReference>
<dbReference type="AlphaFoldDB" id="A0A1T4KVQ5"/>
<feature type="domain" description="RNA polymerase sigma-70 region 2" evidence="5">
    <location>
        <begin position="9"/>
        <end position="76"/>
    </location>
</feature>
<dbReference type="Pfam" id="PF04545">
    <property type="entry name" value="Sigma70_r4"/>
    <property type="match status" value="1"/>
</dbReference>
<dbReference type="Gene3D" id="1.10.10.10">
    <property type="entry name" value="Winged helix-like DNA-binding domain superfamily/Winged helix DNA-binding domain"/>
    <property type="match status" value="2"/>
</dbReference>
<dbReference type="NCBIfam" id="TIGR02937">
    <property type="entry name" value="sigma70-ECF"/>
    <property type="match status" value="1"/>
</dbReference>
<evidence type="ECO:0000313" key="8">
    <source>
        <dbReference type="Proteomes" id="UP000190657"/>
    </source>
</evidence>
<keyword evidence="4" id="KW-0804">Transcription</keyword>
<dbReference type="InterPro" id="IPR007630">
    <property type="entry name" value="RNA_pol_sigma70_r4"/>
</dbReference>
<dbReference type="Gene3D" id="1.20.120.1810">
    <property type="match status" value="1"/>
</dbReference>
<dbReference type="PRINTS" id="PR00046">
    <property type="entry name" value="SIGMA70FCT"/>
</dbReference>
<keyword evidence="2" id="KW-0731">Sigma factor</keyword>
<reference evidence="7 8" key="1">
    <citation type="submission" date="2017-02" db="EMBL/GenBank/DDBJ databases">
        <authorList>
            <person name="Peterson S.W."/>
        </authorList>
    </citation>
    <scope>NUCLEOTIDE SEQUENCE [LARGE SCALE GENOMIC DNA]</scope>
    <source>
        <strain evidence="7 8">ATCC 51222</strain>
    </source>
</reference>
<keyword evidence="8" id="KW-1185">Reference proteome</keyword>
<dbReference type="SUPFAM" id="SSF88659">
    <property type="entry name" value="Sigma3 and sigma4 domains of RNA polymerase sigma factors"/>
    <property type="match status" value="2"/>
</dbReference>
<evidence type="ECO:0000256" key="3">
    <source>
        <dbReference type="ARBA" id="ARBA00023125"/>
    </source>
</evidence>
<dbReference type="CDD" id="cd06171">
    <property type="entry name" value="Sigma70_r4"/>
    <property type="match status" value="1"/>
</dbReference>
<dbReference type="PANTHER" id="PTHR30603:SF17">
    <property type="entry name" value="RNA POLYMERASE SIGMA-G FACTOR"/>
    <property type="match status" value="1"/>
</dbReference>
<evidence type="ECO:0000256" key="2">
    <source>
        <dbReference type="ARBA" id="ARBA00023082"/>
    </source>
</evidence>
<dbReference type="OrthoDB" id="9809557at2"/>
<dbReference type="EMBL" id="FUWW01000005">
    <property type="protein sequence ID" value="SJZ46443.1"/>
    <property type="molecule type" value="Genomic_DNA"/>
</dbReference>
<evidence type="ECO:0000256" key="4">
    <source>
        <dbReference type="ARBA" id="ARBA00023163"/>
    </source>
</evidence>
<dbReference type="Proteomes" id="UP000190657">
    <property type="component" value="Unassembled WGS sequence"/>
</dbReference>
<protein>
    <submittedName>
        <fullName evidence="7">RNA polymerase sporulation-specific sigma factor</fullName>
    </submittedName>
</protein>
<dbReference type="InterPro" id="IPR013325">
    <property type="entry name" value="RNA_pol_sigma_r2"/>
</dbReference>
<dbReference type="PANTHER" id="PTHR30603">
    <property type="entry name" value="RNA POLYMERASE SIGMA FACTOR RPO"/>
    <property type="match status" value="1"/>
</dbReference>